<name>A0ABR3VQD1_HUMIN</name>
<dbReference type="Gene3D" id="6.10.140.2220">
    <property type="match status" value="1"/>
</dbReference>
<dbReference type="Proteomes" id="UP001583172">
    <property type="component" value="Unassembled WGS sequence"/>
</dbReference>
<evidence type="ECO:0000256" key="4">
    <source>
        <dbReference type="PROSITE-ProRule" id="PRU00134"/>
    </source>
</evidence>
<keyword evidence="1" id="KW-0479">Metal-binding</keyword>
<feature type="domain" description="MYND-type" evidence="5">
    <location>
        <begin position="146"/>
        <end position="191"/>
    </location>
</feature>
<evidence type="ECO:0000313" key="7">
    <source>
        <dbReference type="Proteomes" id="UP001583172"/>
    </source>
</evidence>
<dbReference type="PROSITE" id="PS50865">
    <property type="entry name" value="ZF_MYND_2"/>
    <property type="match status" value="1"/>
</dbReference>
<evidence type="ECO:0000256" key="2">
    <source>
        <dbReference type="ARBA" id="ARBA00022771"/>
    </source>
</evidence>
<accession>A0ABR3VQD1</accession>
<keyword evidence="7" id="KW-1185">Reference proteome</keyword>
<keyword evidence="2 4" id="KW-0863">Zinc-finger</keyword>
<evidence type="ECO:0000256" key="3">
    <source>
        <dbReference type="ARBA" id="ARBA00022833"/>
    </source>
</evidence>
<evidence type="ECO:0000259" key="5">
    <source>
        <dbReference type="PROSITE" id="PS50865"/>
    </source>
</evidence>
<gene>
    <name evidence="6" type="ORF">VTJ49DRAFT_6371</name>
</gene>
<evidence type="ECO:0000256" key="1">
    <source>
        <dbReference type="ARBA" id="ARBA00022723"/>
    </source>
</evidence>
<reference evidence="6 7" key="1">
    <citation type="journal article" date="2024" name="Commun. Biol.">
        <title>Comparative genomic analysis of thermophilic fungi reveals convergent evolutionary adaptations and gene losses.</title>
        <authorList>
            <person name="Steindorff A.S."/>
            <person name="Aguilar-Pontes M.V."/>
            <person name="Robinson A.J."/>
            <person name="Andreopoulos B."/>
            <person name="LaButti K."/>
            <person name="Kuo A."/>
            <person name="Mondo S."/>
            <person name="Riley R."/>
            <person name="Otillar R."/>
            <person name="Haridas S."/>
            <person name="Lipzen A."/>
            <person name="Grimwood J."/>
            <person name="Schmutz J."/>
            <person name="Clum A."/>
            <person name="Reid I.D."/>
            <person name="Moisan M.C."/>
            <person name="Butler G."/>
            <person name="Nguyen T.T.M."/>
            <person name="Dewar K."/>
            <person name="Conant G."/>
            <person name="Drula E."/>
            <person name="Henrissat B."/>
            <person name="Hansel C."/>
            <person name="Singer S."/>
            <person name="Hutchinson M.I."/>
            <person name="de Vries R.P."/>
            <person name="Natvig D.O."/>
            <person name="Powell A.J."/>
            <person name="Tsang A."/>
            <person name="Grigoriev I.V."/>
        </authorList>
    </citation>
    <scope>NUCLEOTIDE SEQUENCE [LARGE SCALE GENOMIC DNA]</scope>
    <source>
        <strain evidence="6 7">CBS 620.91</strain>
    </source>
</reference>
<protein>
    <recommendedName>
        <fullName evidence="5">MYND-type domain-containing protein</fullName>
    </recommendedName>
</protein>
<keyword evidence="3" id="KW-0862">Zinc</keyword>
<dbReference type="InterPro" id="IPR002893">
    <property type="entry name" value="Znf_MYND"/>
</dbReference>
<dbReference type="SUPFAM" id="SSF144232">
    <property type="entry name" value="HIT/MYND zinc finger-like"/>
    <property type="match status" value="1"/>
</dbReference>
<dbReference type="EMBL" id="JAZGSY010000006">
    <property type="protein sequence ID" value="KAL1843967.1"/>
    <property type="molecule type" value="Genomic_DNA"/>
</dbReference>
<sequence>MSDMATEIVGTYEGLEYDAVTENVYGKVTKPDKVAVLADVRHKLDAGLGNELMKKRRDLIDAAKDGLHKHEYSYELIIMGALFMSLGAKISDEDMQYMRQATSGITCSEGITLLDIGWRGPGQRQFLAALDHYTPGTPRNFSERSCHACGKTKVDIGRALLRCSRCSSHAPGWLCDKECQRSAWSDHKKVCGPPRDNGKFVMLNV</sequence>
<dbReference type="Pfam" id="PF01753">
    <property type="entry name" value="zf-MYND"/>
    <property type="match status" value="1"/>
</dbReference>
<evidence type="ECO:0000313" key="6">
    <source>
        <dbReference type="EMBL" id="KAL1843967.1"/>
    </source>
</evidence>
<proteinExistence type="predicted"/>
<comment type="caution">
    <text evidence="6">The sequence shown here is derived from an EMBL/GenBank/DDBJ whole genome shotgun (WGS) entry which is preliminary data.</text>
</comment>
<organism evidence="6 7">
    <name type="scientific">Humicola insolens</name>
    <name type="common">Soft-rot fungus</name>
    <dbReference type="NCBI Taxonomy" id="85995"/>
    <lineage>
        <taxon>Eukaryota</taxon>
        <taxon>Fungi</taxon>
        <taxon>Dikarya</taxon>
        <taxon>Ascomycota</taxon>
        <taxon>Pezizomycotina</taxon>
        <taxon>Sordariomycetes</taxon>
        <taxon>Sordariomycetidae</taxon>
        <taxon>Sordariales</taxon>
        <taxon>Chaetomiaceae</taxon>
        <taxon>Mycothermus</taxon>
    </lineage>
</organism>